<reference evidence="1" key="1">
    <citation type="submission" date="2007-07" db="EMBL/GenBank/DDBJ databases">
        <title>PCAP assembly of the Caenorhabditis remanei genome.</title>
        <authorList>
            <consortium name="The Caenorhabditis remanei Sequencing Consortium"/>
            <person name="Wilson R.K."/>
        </authorList>
    </citation>
    <scope>NUCLEOTIDE SEQUENCE [LARGE SCALE GENOMIC DNA]</scope>
    <source>
        <strain evidence="1">PB4641</strain>
    </source>
</reference>
<gene>
    <name evidence="1" type="ORF">CRE_19536</name>
</gene>
<evidence type="ECO:0000313" key="2">
    <source>
        <dbReference type="Proteomes" id="UP000008281"/>
    </source>
</evidence>
<protein>
    <submittedName>
        <fullName evidence="1">Uncharacterized protein</fullName>
    </submittedName>
</protein>
<proteinExistence type="predicted"/>
<accession>E3NJ79</accession>
<keyword evidence="2" id="KW-1185">Reference proteome</keyword>
<dbReference type="Proteomes" id="UP000008281">
    <property type="component" value="Unassembled WGS sequence"/>
</dbReference>
<dbReference type="EMBL" id="DS268730">
    <property type="protein sequence ID" value="EFP00545.1"/>
    <property type="molecule type" value="Genomic_DNA"/>
</dbReference>
<evidence type="ECO:0000313" key="1">
    <source>
        <dbReference type="EMBL" id="EFP00545.1"/>
    </source>
</evidence>
<dbReference type="InParanoid" id="E3NJ79"/>
<name>E3NJ79_CAERE</name>
<sequence length="88" mass="10093">MALYCQYKPSKEGWDVGTFNSIHLAQRDLCWKVITEDGSNFVEELASDPKALELSRELSEKLRIAMVHFKKFPDASLPPEAHQKEVRS</sequence>
<organism evidence="2">
    <name type="scientific">Caenorhabditis remanei</name>
    <name type="common">Caenorhabditis vulgaris</name>
    <dbReference type="NCBI Taxonomy" id="31234"/>
    <lineage>
        <taxon>Eukaryota</taxon>
        <taxon>Metazoa</taxon>
        <taxon>Ecdysozoa</taxon>
        <taxon>Nematoda</taxon>
        <taxon>Chromadorea</taxon>
        <taxon>Rhabditida</taxon>
        <taxon>Rhabditina</taxon>
        <taxon>Rhabditomorpha</taxon>
        <taxon>Rhabditoidea</taxon>
        <taxon>Rhabditidae</taxon>
        <taxon>Peloderinae</taxon>
        <taxon>Caenorhabditis</taxon>
    </lineage>
</organism>
<dbReference type="HOGENOM" id="CLU_2471210_0_0_1"/>
<dbReference type="AlphaFoldDB" id="E3NJ79"/>